<name>A0A834HE01_RHOSS</name>
<dbReference type="Proteomes" id="UP000626092">
    <property type="component" value="Unassembled WGS sequence"/>
</dbReference>
<reference evidence="2" key="1">
    <citation type="submission" date="2019-11" db="EMBL/GenBank/DDBJ databases">
        <authorList>
            <person name="Liu Y."/>
            <person name="Hou J."/>
            <person name="Li T.-Q."/>
            <person name="Guan C.-H."/>
            <person name="Wu X."/>
            <person name="Wu H.-Z."/>
            <person name="Ling F."/>
            <person name="Zhang R."/>
            <person name="Shi X.-G."/>
            <person name="Ren J.-P."/>
            <person name="Chen E.-F."/>
            <person name="Sun J.-M."/>
        </authorList>
    </citation>
    <scope>NUCLEOTIDE SEQUENCE</scope>
    <source>
        <strain evidence="2">Adult_tree_wgs_1</strain>
        <tissue evidence="2">Leaves</tissue>
    </source>
</reference>
<comment type="caution">
    <text evidence="2">The sequence shown here is derived from an EMBL/GenBank/DDBJ whole genome shotgun (WGS) entry which is preliminary data.</text>
</comment>
<dbReference type="AlphaFoldDB" id="A0A834HE01"/>
<feature type="compositionally biased region" description="Pro residues" evidence="1">
    <location>
        <begin position="58"/>
        <end position="72"/>
    </location>
</feature>
<proteinExistence type="predicted"/>
<accession>A0A834HE01</accession>
<protein>
    <submittedName>
        <fullName evidence="2">Uncharacterized protein</fullName>
    </submittedName>
</protein>
<feature type="region of interest" description="Disordered" evidence="1">
    <location>
        <begin position="1"/>
        <end position="116"/>
    </location>
</feature>
<evidence type="ECO:0000313" key="3">
    <source>
        <dbReference type="Proteomes" id="UP000626092"/>
    </source>
</evidence>
<sequence length="116" mass="12615">MSKFHLPAVSASPFFTDPSADIFLDDVDTGSSELPYTTYPEAPLLSDDPTPSDSSLPEPEPLTSPSSPPIELPIPHLSDDPHIELSAPPLSDASPLRRSTRHEPHSYREASSNPLW</sequence>
<feature type="compositionally biased region" description="Low complexity" evidence="1">
    <location>
        <begin position="43"/>
        <end position="57"/>
    </location>
</feature>
<dbReference type="EMBL" id="WJXA01000002">
    <property type="protein sequence ID" value="KAF7151368.1"/>
    <property type="molecule type" value="Genomic_DNA"/>
</dbReference>
<keyword evidence="3" id="KW-1185">Reference proteome</keyword>
<organism evidence="2 3">
    <name type="scientific">Rhododendron simsii</name>
    <name type="common">Sims's rhododendron</name>
    <dbReference type="NCBI Taxonomy" id="118357"/>
    <lineage>
        <taxon>Eukaryota</taxon>
        <taxon>Viridiplantae</taxon>
        <taxon>Streptophyta</taxon>
        <taxon>Embryophyta</taxon>
        <taxon>Tracheophyta</taxon>
        <taxon>Spermatophyta</taxon>
        <taxon>Magnoliopsida</taxon>
        <taxon>eudicotyledons</taxon>
        <taxon>Gunneridae</taxon>
        <taxon>Pentapetalae</taxon>
        <taxon>asterids</taxon>
        <taxon>Ericales</taxon>
        <taxon>Ericaceae</taxon>
        <taxon>Ericoideae</taxon>
        <taxon>Rhodoreae</taxon>
        <taxon>Rhododendron</taxon>
    </lineage>
</organism>
<evidence type="ECO:0000313" key="2">
    <source>
        <dbReference type="EMBL" id="KAF7151368.1"/>
    </source>
</evidence>
<gene>
    <name evidence="2" type="ORF">RHSIM_Rhsim02G0211300</name>
</gene>
<evidence type="ECO:0000256" key="1">
    <source>
        <dbReference type="SAM" id="MobiDB-lite"/>
    </source>
</evidence>